<evidence type="ECO:0000313" key="2">
    <source>
        <dbReference type="Proteomes" id="UP000005481"/>
    </source>
</evidence>
<gene>
    <name evidence="1" type="ORF">HMPREF0080_01021</name>
</gene>
<dbReference type="EMBL" id="AGCJ01000038">
    <property type="protein sequence ID" value="EHM41149.1"/>
    <property type="molecule type" value="Genomic_DNA"/>
</dbReference>
<name>G9YH94_9FIRM</name>
<dbReference type="HOGENOM" id="CLU_3264838_0_0_9"/>
<dbReference type="Proteomes" id="UP000005481">
    <property type="component" value="Unassembled WGS sequence"/>
</dbReference>
<evidence type="ECO:0000313" key="1">
    <source>
        <dbReference type="EMBL" id="EHM41149.1"/>
    </source>
</evidence>
<dbReference type="AlphaFoldDB" id="G9YH94"/>
<organism evidence="1 2">
    <name type="scientific">Anaeroglobus geminatus F0357</name>
    <dbReference type="NCBI Taxonomy" id="861450"/>
    <lineage>
        <taxon>Bacteria</taxon>
        <taxon>Bacillati</taxon>
        <taxon>Bacillota</taxon>
        <taxon>Negativicutes</taxon>
        <taxon>Veillonellales</taxon>
        <taxon>Veillonellaceae</taxon>
        <taxon>Anaeroglobus</taxon>
    </lineage>
</organism>
<sequence>MRILFIGQTVAVPPLLAYPILDVLRRRADRTIIENIMDILS</sequence>
<comment type="caution">
    <text evidence="1">The sequence shown here is derived from an EMBL/GenBank/DDBJ whole genome shotgun (WGS) entry which is preliminary data.</text>
</comment>
<proteinExistence type="predicted"/>
<accession>G9YH94</accession>
<reference evidence="1 2" key="1">
    <citation type="submission" date="2011-08" db="EMBL/GenBank/DDBJ databases">
        <authorList>
            <person name="Weinstock G."/>
            <person name="Sodergren E."/>
            <person name="Clifton S."/>
            <person name="Fulton L."/>
            <person name="Fulton B."/>
            <person name="Courtney L."/>
            <person name="Fronick C."/>
            <person name="Harrison M."/>
            <person name="Strong C."/>
            <person name="Farmer C."/>
            <person name="Delahaunty K."/>
            <person name="Markovic C."/>
            <person name="Hall O."/>
            <person name="Minx P."/>
            <person name="Tomlinson C."/>
            <person name="Mitreva M."/>
            <person name="Hou S."/>
            <person name="Chen J."/>
            <person name="Wollam A."/>
            <person name="Pepin K.H."/>
            <person name="Johnson M."/>
            <person name="Bhonagiri V."/>
            <person name="Zhang X."/>
            <person name="Suruliraj S."/>
            <person name="Warren W."/>
            <person name="Chinwalla A."/>
            <person name="Mardis E.R."/>
            <person name="Wilson R.K."/>
        </authorList>
    </citation>
    <scope>NUCLEOTIDE SEQUENCE [LARGE SCALE GENOMIC DNA]</scope>
    <source>
        <strain evidence="1 2">F0357</strain>
    </source>
</reference>
<dbReference type="STRING" id="861450.HMPREF0080_01021"/>
<protein>
    <submittedName>
        <fullName evidence="1">Uncharacterized protein</fullName>
    </submittedName>
</protein>
<keyword evidence="2" id="KW-1185">Reference proteome</keyword>